<feature type="domain" description="Endonuclease/exonuclease/phosphatase" evidence="2">
    <location>
        <begin position="72"/>
        <end position="382"/>
    </location>
</feature>
<feature type="region of interest" description="Disordered" evidence="1">
    <location>
        <begin position="142"/>
        <end position="184"/>
    </location>
</feature>
<dbReference type="AlphaFoldDB" id="A0A3A8QDN5"/>
<accession>A0A3A8QDN5</accession>
<name>A0A3A8QDN5_9BACT</name>
<dbReference type="Pfam" id="PF03372">
    <property type="entry name" value="Exo_endo_phos"/>
    <property type="match status" value="1"/>
</dbReference>
<protein>
    <recommendedName>
        <fullName evidence="2">Endonuclease/exonuclease/phosphatase domain-containing protein</fullName>
    </recommendedName>
</protein>
<dbReference type="GO" id="GO:0003824">
    <property type="term" value="F:catalytic activity"/>
    <property type="evidence" value="ECO:0007669"/>
    <property type="project" value="InterPro"/>
</dbReference>
<feature type="compositionally biased region" description="Basic residues" evidence="1">
    <location>
        <begin position="1"/>
        <end position="11"/>
    </location>
</feature>
<keyword evidence="4" id="KW-1185">Reference proteome</keyword>
<evidence type="ECO:0000259" key="2">
    <source>
        <dbReference type="Pfam" id="PF03372"/>
    </source>
</evidence>
<comment type="caution">
    <text evidence="3">The sequence shown here is derived from an EMBL/GenBank/DDBJ whole genome shotgun (WGS) entry which is preliminary data.</text>
</comment>
<dbReference type="Gene3D" id="3.60.10.10">
    <property type="entry name" value="Endonuclease/exonuclease/phosphatase"/>
    <property type="match status" value="1"/>
</dbReference>
<dbReference type="SUPFAM" id="SSF56219">
    <property type="entry name" value="DNase I-like"/>
    <property type="match status" value="1"/>
</dbReference>
<feature type="compositionally biased region" description="Polar residues" evidence="1">
    <location>
        <begin position="163"/>
        <end position="180"/>
    </location>
</feature>
<feature type="region of interest" description="Disordered" evidence="1">
    <location>
        <begin position="1"/>
        <end position="71"/>
    </location>
</feature>
<organism evidence="3 4">
    <name type="scientific">Corallococcus llansteffanensis</name>
    <dbReference type="NCBI Taxonomy" id="2316731"/>
    <lineage>
        <taxon>Bacteria</taxon>
        <taxon>Pseudomonadati</taxon>
        <taxon>Myxococcota</taxon>
        <taxon>Myxococcia</taxon>
        <taxon>Myxococcales</taxon>
        <taxon>Cystobacterineae</taxon>
        <taxon>Myxococcaceae</taxon>
        <taxon>Corallococcus</taxon>
    </lineage>
</organism>
<sequence>MSHVSSLRRRPPSAVQPVSQRPAVAAPPSSRSTGPVDTFTPSASPAPAPRSGYSEPVAAKDLPDPGTGTGILTLNLANGQERGGYRTPEGRERQAKLIRETGATLVAFQEVDTNVDRSGNANTSLDVVRRFNPAFDRFTSGEPVPTVPIGADAPDTALRKGSDGTTLYQTPQGTLVTGESFSGDDRGGLGDSGADATYGNAFYVGAPHKVVEAYTLALPPTPGGDGPPVATAEELAALGDGKLTDAERDALGQRNEALRKGSPLEPRSALVTRVVGPDGRERSVITTHLSKNGDKELRARQLAYLAQVAQAESKGPPAREVVVLGDFNSSTKEVGAALEGAGLNRVVGGKKETGANYDQIWVSGGTATDTNAQVEAGRASDHKYAGYTVLR</sequence>
<reference evidence="4" key="1">
    <citation type="submission" date="2018-09" db="EMBL/GenBank/DDBJ databases">
        <authorList>
            <person name="Livingstone P.G."/>
            <person name="Whitworth D.E."/>
        </authorList>
    </citation>
    <scope>NUCLEOTIDE SEQUENCE [LARGE SCALE GENOMIC DNA]</scope>
    <source>
        <strain evidence="4">CA051B</strain>
    </source>
</reference>
<dbReference type="RefSeq" id="WP_120643051.1">
    <property type="nucleotide sequence ID" value="NZ_RAWB01000071.1"/>
</dbReference>
<proteinExistence type="predicted"/>
<feature type="compositionally biased region" description="Low complexity" evidence="1">
    <location>
        <begin position="41"/>
        <end position="51"/>
    </location>
</feature>
<gene>
    <name evidence="3" type="ORF">D7V93_09315</name>
</gene>
<dbReference type="Proteomes" id="UP000272888">
    <property type="component" value="Unassembled WGS sequence"/>
</dbReference>
<evidence type="ECO:0000313" key="4">
    <source>
        <dbReference type="Proteomes" id="UP000272888"/>
    </source>
</evidence>
<dbReference type="InterPro" id="IPR036691">
    <property type="entry name" value="Endo/exonu/phosph_ase_sf"/>
</dbReference>
<evidence type="ECO:0000313" key="3">
    <source>
        <dbReference type="EMBL" id="RKH62932.1"/>
    </source>
</evidence>
<dbReference type="EMBL" id="RAWB01000071">
    <property type="protein sequence ID" value="RKH62932.1"/>
    <property type="molecule type" value="Genomic_DNA"/>
</dbReference>
<dbReference type="InterPro" id="IPR005135">
    <property type="entry name" value="Endo/exonuclease/phosphatase"/>
</dbReference>
<evidence type="ECO:0000256" key="1">
    <source>
        <dbReference type="SAM" id="MobiDB-lite"/>
    </source>
</evidence>